<evidence type="ECO:0000313" key="1">
    <source>
        <dbReference type="EMBL" id="RPA58614.1"/>
    </source>
</evidence>
<accession>A0A3N4H070</accession>
<sequence>MIKVRGTGEAMSGGMLAPIDGEALPYRAEIAPLGTQSYSTSVAQCRAALRSVDAQGEPWVGVGYSLGAAALGDFVMLEQPKHCLGIVLLADPLRSRSQCANPVPRDRWGVAGERLISGIPLYSFAIPDDPITSCPGDNGMRLFANAVTGHQQPVQPRMLWDAGYTIAWLWKYLRAGDSRHIVYGSEKLADGRTYVEAARDAVRELVAA</sequence>
<dbReference type="SUPFAM" id="SSF53474">
    <property type="entry name" value="alpha/beta-Hydrolases"/>
    <property type="match status" value="1"/>
</dbReference>
<organism evidence="1 2">
    <name type="scientific">Gordonia oryzae</name>
    <dbReference type="NCBI Taxonomy" id="2487349"/>
    <lineage>
        <taxon>Bacteria</taxon>
        <taxon>Bacillati</taxon>
        <taxon>Actinomycetota</taxon>
        <taxon>Actinomycetes</taxon>
        <taxon>Mycobacteriales</taxon>
        <taxon>Gordoniaceae</taxon>
        <taxon>Gordonia</taxon>
    </lineage>
</organism>
<comment type="caution">
    <text evidence="1">The sequence shown here is derived from an EMBL/GenBank/DDBJ whole genome shotgun (WGS) entry which is preliminary data.</text>
</comment>
<dbReference type="AlphaFoldDB" id="A0A3N4H070"/>
<dbReference type="Proteomes" id="UP000267536">
    <property type="component" value="Unassembled WGS sequence"/>
</dbReference>
<proteinExistence type="predicted"/>
<protein>
    <recommendedName>
        <fullName evidence="3">Lysin B</fullName>
    </recommendedName>
</protein>
<evidence type="ECO:0008006" key="3">
    <source>
        <dbReference type="Google" id="ProtNLM"/>
    </source>
</evidence>
<name>A0A3N4H070_9ACTN</name>
<keyword evidence="2" id="KW-1185">Reference proteome</keyword>
<reference evidence="1 2" key="1">
    <citation type="submission" date="2018-11" db="EMBL/GenBank/DDBJ databases">
        <title>Draft genome sequence of Gordonia sp. RS15-1S isolated from rice stems.</title>
        <authorList>
            <person name="Muangham S."/>
        </authorList>
    </citation>
    <scope>NUCLEOTIDE SEQUENCE [LARGE SCALE GENOMIC DNA]</scope>
    <source>
        <strain evidence="1 2">RS15-1S</strain>
    </source>
</reference>
<dbReference type="InterPro" id="IPR029058">
    <property type="entry name" value="AB_hydrolase_fold"/>
</dbReference>
<evidence type="ECO:0000313" key="2">
    <source>
        <dbReference type="Proteomes" id="UP000267536"/>
    </source>
</evidence>
<dbReference type="Gene3D" id="3.40.50.1820">
    <property type="entry name" value="alpha/beta hydrolase"/>
    <property type="match status" value="1"/>
</dbReference>
<dbReference type="EMBL" id="RKMH01000011">
    <property type="protein sequence ID" value="RPA58614.1"/>
    <property type="molecule type" value="Genomic_DNA"/>
</dbReference>
<gene>
    <name evidence="1" type="ORF">EF294_15775</name>
</gene>